<evidence type="ECO:0000256" key="1">
    <source>
        <dbReference type="ARBA" id="ARBA00008791"/>
    </source>
</evidence>
<name>A0A6B0T476_9EURY</name>
<evidence type="ECO:0000313" key="3">
    <source>
        <dbReference type="EMBL" id="MXR50976.1"/>
    </source>
</evidence>
<dbReference type="InterPro" id="IPR006015">
    <property type="entry name" value="Universal_stress_UspA"/>
</dbReference>
<dbReference type="PANTHER" id="PTHR46268">
    <property type="entry name" value="STRESS RESPONSE PROTEIN NHAX"/>
    <property type="match status" value="1"/>
</dbReference>
<accession>A0A6B0T476</accession>
<dbReference type="InterPro" id="IPR014729">
    <property type="entry name" value="Rossmann-like_a/b/a_fold"/>
</dbReference>
<keyword evidence="4" id="KW-1185">Reference proteome</keyword>
<dbReference type="EMBL" id="WUUT01000001">
    <property type="protein sequence ID" value="MXR50976.1"/>
    <property type="molecule type" value="Genomic_DNA"/>
</dbReference>
<dbReference type="SUPFAM" id="SSF52402">
    <property type="entry name" value="Adenine nucleotide alpha hydrolases-like"/>
    <property type="match status" value="1"/>
</dbReference>
<gene>
    <name evidence="3" type="ORF">GRX03_05050</name>
</gene>
<dbReference type="Pfam" id="PF00582">
    <property type="entry name" value="Usp"/>
    <property type="match status" value="1"/>
</dbReference>
<feature type="domain" description="UspA" evidence="2">
    <location>
        <begin position="1"/>
        <end position="138"/>
    </location>
</feature>
<dbReference type="AlphaFoldDB" id="A0A6B0T476"/>
<dbReference type="RefSeq" id="WP_159763057.1">
    <property type="nucleotide sequence ID" value="NZ_WUUT01000001.1"/>
</dbReference>
<reference evidence="3 4" key="1">
    <citation type="submission" date="2019-12" db="EMBL/GenBank/DDBJ databases">
        <title>Isolation and characterization of three novel carbon monoxide-oxidizing members of Halobacteria from salione crusts and soils.</title>
        <authorList>
            <person name="Myers M.R."/>
            <person name="King G.M."/>
        </authorList>
    </citation>
    <scope>NUCLEOTIDE SEQUENCE [LARGE SCALE GENOMIC DNA]</scope>
    <source>
        <strain evidence="3 4">WSH3</strain>
    </source>
</reference>
<dbReference type="Gene3D" id="3.40.50.620">
    <property type="entry name" value="HUPs"/>
    <property type="match status" value="1"/>
</dbReference>
<evidence type="ECO:0000259" key="2">
    <source>
        <dbReference type="Pfam" id="PF00582"/>
    </source>
</evidence>
<comment type="similarity">
    <text evidence="1">Belongs to the universal stress protein A family.</text>
</comment>
<comment type="caution">
    <text evidence="3">The sequence shown here is derived from an EMBL/GenBank/DDBJ whole genome shotgun (WGS) entry which is preliminary data.</text>
</comment>
<evidence type="ECO:0000313" key="4">
    <source>
        <dbReference type="Proteomes" id="UP000466535"/>
    </source>
</evidence>
<dbReference type="PRINTS" id="PR01438">
    <property type="entry name" value="UNVRSLSTRESS"/>
</dbReference>
<organism evidence="3 4">
    <name type="scientific">Halovenus carboxidivorans</name>
    <dbReference type="NCBI Taxonomy" id="2692199"/>
    <lineage>
        <taxon>Archaea</taxon>
        <taxon>Methanobacteriati</taxon>
        <taxon>Methanobacteriota</taxon>
        <taxon>Stenosarchaea group</taxon>
        <taxon>Halobacteria</taxon>
        <taxon>Halobacteriales</taxon>
        <taxon>Haloarculaceae</taxon>
        <taxon>Halovenus</taxon>
    </lineage>
</organism>
<dbReference type="OrthoDB" id="105697at2157"/>
<dbReference type="InterPro" id="IPR006016">
    <property type="entry name" value="UspA"/>
</dbReference>
<dbReference type="CDD" id="cd00293">
    <property type="entry name" value="USP-like"/>
    <property type="match status" value="1"/>
</dbReference>
<dbReference type="PANTHER" id="PTHR46268:SF6">
    <property type="entry name" value="UNIVERSAL STRESS PROTEIN UP12"/>
    <property type="match status" value="1"/>
</dbReference>
<protein>
    <submittedName>
        <fullName evidence="3">Universal stress protein</fullName>
    </submittedName>
</protein>
<proteinExistence type="inferred from homology"/>
<dbReference type="Proteomes" id="UP000466535">
    <property type="component" value="Unassembled WGS sequence"/>
</dbReference>
<sequence>MYERILHPTDGSTGTAHVTLQAIDLAKQYDATVYALHVVDSDVTSLLTDVGRDRAALDERGQKAVRSVERMCDAHGVDAETAVLDGDPAETILEYADEIEADLIVSGTHGRSGVRRQVLGSVAERLVRHATVPVMTVRLPETDVTVEDGEHAESLAREALADAGYDAEITDVTRQLTVWVIHARADGRELLVYLDPETQRTSVID</sequence>